<name>A0A1E7LDN1_9ACTN</name>
<dbReference type="NCBIfam" id="NF038082">
    <property type="entry name" value="phiSA1p31"/>
    <property type="match status" value="1"/>
</dbReference>
<organism evidence="2 3">
    <name type="scientific">Streptomyces nanshensis</name>
    <dbReference type="NCBI Taxonomy" id="518642"/>
    <lineage>
        <taxon>Bacteria</taxon>
        <taxon>Bacillati</taxon>
        <taxon>Actinomycetota</taxon>
        <taxon>Actinomycetes</taxon>
        <taxon>Kitasatosporales</taxon>
        <taxon>Streptomycetaceae</taxon>
        <taxon>Streptomyces</taxon>
    </lineage>
</organism>
<accession>A0A1E7LDN1</accession>
<dbReference type="AlphaFoldDB" id="A0A1E7LDN1"/>
<feature type="region of interest" description="Disordered" evidence="1">
    <location>
        <begin position="1"/>
        <end position="35"/>
    </location>
</feature>
<sequence>MPDARPASRILAFPRALRQTRTSTPSGPAAPLLRLPAAPEHLETGELREHADGRRGTEWTSVAGRRFDLTVSWADEHNRVWTPTGRWDQGVPMMSSPEAEVDEPLNVIDAAYGPLREHRAGDGL</sequence>
<protein>
    <submittedName>
        <fullName evidence="2">Uncharacterized protein</fullName>
    </submittedName>
</protein>
<evidence type="ECO:0000313" key="3">
    <source>
        <dbReference type="Proteomes" id="UP000176005"/>
    </source>
</evidence>
<evidence type="ECO:0000256" key="1">
    <source>
        <dbReference type="SAM" id="MobiDB-lite"/>
    </source>
</evidence>
<dbReference type="RefSeq" id="WP_070014518.1">
    <property type="nucleotide sequence ID" value="NZ_LJGW01000024.1"/>
</dbReference>
<comment type="caution">
    <text evidence="2">The sequence shown here is derived from an EMBL/GenBank/DDBJ whole genome shotgun (WGS) entry which is preliminary data.</text>
</comment>
<reference evidence="2 3" key="1">
    <citation type="journal article" date="2016" name="Front. Microbiol.">
        <title>Comparative Genomics Analysis of Streptomyces Species Reveals Their Adaptation to the Marine Environment and Their Diversity at the Genomic Level.</title>
        <authorList>
            <person name="Tian X."/>
            <person name="Zhang Z."/>
            <person name="Yang T."/>
            <person name="Chen M."/>
            <person name="Li J."/>
            <person name="Chen F."/>
            <person name="Yang J."/>
            <person name="Li W."/>
            <person name="Zhang B."/>
            <person name="Zhang Z."/>
            <person name="Wu J."/>
            <person name="Zhang C."/>
            <person name="Long L."/>
            <person name="Xiao J."/>
        </authorList>
    </citation>
    <scope>NUCLEOTIDE SEQUENCE [LARGE SCALE GENOMIC DNA]</scope>
    <source>
        <strain evidence="2 3">SCSIO 10429</strain>
    </source>
</reference>
<proteinExistence type="predicted"/>
<gene>
    <name evidence="2" type="ORF">AN218_00950</name>
</gene>
<dbReference type="Proteomes" id="UP000176005">
    <property type="component" value="Unassembled WGS sequence"/>
</dbReference>
<dbReference type="EMBL" id="LJGW01000024">
    <property type="protein sequence ID" value="OEV14073.1"/>
    <property type="molecule type" value="Genomic_DNA"/>
</dbReference>
<evidence type="ECO:0000313" key="2">
    <source>
        <dbReference type="EMBL" id="OEV14073.1"/>
    </source>
</evidence>
<keyword evidence="3" id="KW-1185">Reference proteome</keyword>